<dbReference type="EC" id="2.3.2.27" evidence="3"/>
<keyword evidence="9" id="KW-0472">Membrane</keyword>
<evidence type="ECO:0000259" key="10">
    <source>
        <dbReference type="PROSITE" id="PS51262"/>
    </source>
</evidence>
<evidence type="ECO:0000256" key="6">
    <source>
        <dbReference type="ARBA" id="ARBA00022723"/>
    </source>
</evidence>
<dbReference type="Pfam" id="PF18568">
    <property type="entry name" value="COS"/>
    <property type="match status" value="1"/>
</dbReference>
<dbReference type="InterPro" id="IPR013783">
    <property type="entry name" value="Ig-like_fold"/>
</dbReference>
<name>A0A2J8J8P7_PANTR</name>
<evidence type="ECO:0000313" key="11">
    <source>
        <dbReference type="EMBL" id="PNI19151.1"/>
    </source>
</evidence>
<organism evidence="11 12">
    <name type="scientific">Pan troglodytes</name>
    <name type="common">Chimpanzee</name>
    <dbReference type="NCBI Taxonomy" id="9598"/>
    <lineage>
        <taxon>Eukaryota</taxon>
        <taxon>Metazoa</taxon>
        <taxon>Chordata</taxon>
        <taxon>Craniata</taxon>
        <taxon>Vertebrata</taxon>
        <taxon>Euteleostomi</taxon>
        <taxon>Mammalia</taxon>
        <taxon>Eutheria</taxon>
        <taxon>Euarchontoglires</taxon>
        <taxon>Primates</taxon>
        <taxon>Haplorrhini</taxon>
        <taxon>Catarrhini</taxon>
        <taxon>Hominidae</taxon>
        <taxon>Pan</taxon>
    </lineage>
</organism>
<evidence type="ECO:0000256" key="7">
    <source>
        <dbReference type="ARBA" id="ARBA00022786"/>
    </source>
</evidence>
<evidence type="ECO:0000256" key="2">
    <source>
        <dbReference type="ARBA" id="ARBA00004496"/>
    </source>
</evidence>
<evidence type="ECO:0000256" key="3">
    <source>
        <dbReference type="ARBA" id="ARBA00012483"/>
    </source>
</evidence>
<comment type="caution">
    <text evidence="11">The sequence shown here is derived from an EMBL/GenBank/DDBJ whole genome shotgun (WGS) entry which is preliminary data.</text>
</comment>
<dbReference type="InterPro" id="IPR003649">
    <property type="entry name" value="Bbox_C"/>
</dbReference>
<reference evidence="11 12" key="1">
    <citation type="submission" date="2017-12" db="EMBL/GenBank/DDBJ databases">
        <title>High-resolution comparative analysis of great ape genomes.</title>
        <authorList>
            <person name="Pollen A."/>
            <person name="Hastie A."/>
            <person name="Hormozdiari F."/>
            <person name="Dougherty M."/>
            <person name="Liu R."/>
            <person name="Chaisson M."/>
            <person name="Hoppe E."/>
            <person name="Hill C."/>
            <person name="Pang A."/>
            <person name="Hillier L."/>
            <person name="Baker C."/>
            <person name="Armstrong J."/>
            <person name="Shendure J."/>
            <person name="Paten B."/>
            <person name="Wilson R."/>
            <person name="Chao H."/>
            <person name="Schneider V."/>
            <person name="Ventura M."/>
            <person name="Kronenberg Z."/>
            <person name="Murali S."/>
            <person name="Gordon D."/>
            <person name="Cantsilieris S."/>
            <person name="Munson K."/>
            <person name="Nelson B."/>
            <person name="Raja A."/>
            <person name="Underwood J."/>
            <person name="Diekhans M."/>
            <person name="Fiddes I."/>
            <person name="Haussler D."/>
            <person name="Eichler E."/>
        </authorList>
    </citation>
    <scope>NUCLEOTIDE SEQUENCE [LARGE SCALE GENOMIC DNA]</scope>
    <source>
        <strain evidence="11">Yerkes chimp pedigree #C0471</strain>
    </source>
</reference>
<keyword evidence="9" id="KW-1133">Transmembrane helix</keyword>
<comment type="subcellular location">
    <subcellularLocation>
        <location evidence="2">Cytoplasm</location>
    </subcellularLocation>
</comment>
<dbReference type="PROSITE" id="PS51262">
    <property type="entry name" value="COS"/>
    <property type="match status" value="1"/>
</dbReference>
<evidence type="ECO:0000256" key="9">
    <source>
        <dbReference type="SAM" id="Phobius"/>
    </source>
</evidence>
<dbReference type="AlphaFoldDB" id="A0A2J8J8P7"/>
<dbReference type="SMART" id="SM00502">
    <property type="entry name" value="BBC"/>
    <property type="match status" value="1"/>
</dbReference>
<sequence length="320" mass="36924">QNLESNLTNLIKRNTELETLLAKLIQTCQHVETVKDQKVIGRQKQQYYPRNRRKWVSNSLQARLMGRRCISRRERKLTLDVEKVNASRQEAKLTEECDLLIEIIQQRRQIIGTKIKEGKVMRLRKLAQQIANCKQCIERSASLISQAEHSLKENDHARFLQTAKNITERVSMATASSQVLIPEINLNDTFDTFALDFSREKKLLECLDYLTAPNPPTIREELCTASYDTITVHWTSDDEFSVVSYELQYTIFTGQANVVSEYLMAYLFLSLVAFFRLIAFLNLNIKGRQGRKEHTIFIDLSFLNKKVIALTCTTLVKTAG</sequence>
<dbReference type="Gene3D" id="2.60.40.10">
    <property type="entry name" value="Immunoglobulins"/>
    <property type="match status" value="1"/>
</dbReference>
<feature type="non-terminal residue" evidence="11">
    <location>
        <position position="1"/>
    </location>
</feature>
<gene>
    <name evidence="11" type="ORF">CK820_G0049851</name>
</gene>
<evidence type="ECO:0000256" key="4">
    <source>
        <dbReference type="ARBA" id="ARBA00022490"/>
    </source>
</evidence>
<proteinExistence type="predicted"/>
<dbReference type="InterPro" id="IPR017903">
    <property type="entry name" value="COS_domain"/>
</dbReference>
<dbReference type="GO" id="GO:0046872">
    <property type="term" value="F:metal ion binding"/>
    <property type="evidence" value="ECO:0007669"/>
    <property type="project" value="UniProtKB-KW"/>
</dbReference>
<feature type="transmembrane region" description="Helical" evidence="9">
    <location>
        <begin position="263"/>
        <end position="283"/>
    </location>
</feature>
<evidence type="ECO:0000256" key="5">
    <source>
        <dbReference type="ARBA" id="ARBA00022679"/>
    </source>
</evidence>
<dbReference type="InterPro" id="IPR040859">
    <property type="entry name" value="Midline-1_COS"/>
</dbReference>
<comment type="catalytic activity">
    <reaction evidence="1">
        <text>S-ubiquitinyl-[E2 ubiquitin-conjugating enzyme]-L-cysteine + [acceptor protein]-L-lysine = [E2 ubiquitin-conjugating enzyme]-L-cysteine + N(6)-ubiquitinyl-[acceptor protein]-L-lysine.</text>
        <dbReference type="EC" id="2.3.2.27"/>
    </reaction>
</comment>
<keyword evidence="8" id="KW-0175">Coiled coil</keyword>
<keyword evidence="7" id="KW-0833">Ubl conjugation pathway</keyword>
<keyword evidence="4" id="KW-0963">Cytoplasm</keyword>
<dbReference type="Proteomes" id="UP000236370">
    <property type="component" value="Unassembled WGS sequence"/>
</dbReference>
<evidence type="ECO:0000256" key="1">
    <source>
        <dbReference type="ARBA" id="ARBA00000900"/>
    </source>
</evidence>
<accession>A0A2J8J8P7</accession>
<keyword evidence="6" id="KW-0479">Metal-binding</keyword>
<dbReference type="InterPro" id="IPR050617">
    <property type="entry name" value="E3_ligase_FN3/SPRY"/>
</dbReference>
<dbReference type="EMBL" id="NBAG03000503">
    <property type="protein sequence ID" value="PNI19151.1"/>
    <property type="molecule type" value="Genomic_DNA"/>
</dbReference>
<evidence type="ECO:0000256" key="8">
    <source>
        <dbReference type="ARBA" id="ARBA00023054"/>
    </source>
</evidence>
<dbReference type="PANTHER" id="PTHR24099">
    <property type="entry name" value="E3 UBIQUITIN-PROTEIN LIGASE TRIM36-RELATED"/>
    <property type="match status" value="1"/>
</dbReference>
<dbReference type="GO" id="GO:0005737">
    <property type="term" value="C:cytoplasm"/>
    <property type="evidence" value="ECO:0007669"/>
    <property type="project" value="UniProtKB-SubCell"/>
</dbReference>
<protein>
    <recommendedName>
        <fullName evidence="3">RING-type E3 ubiquitin transferase</fullName>
        <ecNumber evidence="3">2.3.2.27</ecNumber>
    </recommendedName>
</protein>
<evidence type="ECO:0000313" key="12">
    <source>
        <dbReference type="Proteomes" id="UP000236370"/>
    </source>
</evidence>
<feature type="domain" description="COS" evidence="10">
    <location>
        <begin position="151"/>
        <end position="210"/>
    </location>
</feature>
<dbReference type="GO" id="GO:0061630">
    <property type="term" value="F:ubiquitin protein ligase activity"/>
    <property type="evidence" value="ECO:0007669"/>
    <property type="project" value="UniProtKB-EC"/>
</dbReference>
<keyword evidence="5" id="KW-0808">Transferase</keyword>
<dbReference type="PANTHER" id="PTHR24099:SF23">
    <property type="entry name" value="E3 UBIQUITIN-PROTEIN LIGASE MIDLINE-1"/>
    <property type="match status" value="1"/>
</dbReference>
<keyword evidence="9" id="KW-0812">Transmembrane</keyword>